<dbReference type="AlphaFoldDB" id="X0YZH7"/>
<proteinExistence type="predicted"/>
<organism evidence="2">
    <name type="scientific">marine sediment metagenome</name>
    <dbReference type="NCBI Taxonomy" id="412755"/>
    <lineage>
        <taxon>unclassified sequences</taxon>
        <taxon>metagenomes</taxon>
        <taxon>ecological metagenomes</taxon>
    </lineage>
</organism>
<comment type="caution">
    <text evidence="2">The sequence shown here is derived from an EMBL/GenBank/DDBJ whole genome shotgun (WGS) entry which is preliminary data.</text>
</comment>
<evidence type="ECO:0000259" key="1">
    <source>
        <dbReference type="Pfam" id="PF18765"/>
    </source>
</evidence>
<evidence type="ECO:0000313" key="2">
    <source>
        <dbReference type="EMBL" id="GAG62204.1"/>
    </source>
</evidence>
<dbReference type="SUPFAM" id="SSF81301">
    <property type="entry name" value="Nucleotidyltransferase"/>
    <property type="match status" value="1"/>
</dbReference>
<name>X0YZH7_9ZZZZ</name>
<dbReference type="CDD" id="cd05403">
    <property type="entry name" value="NT_KNTase_like"/>
    <property type="match status" value="1"/>
</dbReference>
<feature type="domain" description="Polymerase beta nucleotidyltransferase" evidence="1">
    <location>
        <begin position="25"/>
        <end position="118"/>
    </location>
</feature>
<dbReference type="InterPro" id="IPR043519">
    <property type="entry name" value="NT_sf"/>
</dbReference>
<accession>X0YZH7</accession>
<dbReference type="PANTHER" id="PTHR43852">
    <property type="entry name" value="NUCLEOTIDYLTRANSFERASE"/>
    <property type="match status" value="1"/>
</dbReference>
<dbReference type="Gene3D" id="3.30.460.10">
    <property type="entry name" value="Beta Polymerase, domain 2"/>
    <property type="match status" value="1"/>
</dbReference>
<dbReference type="Pfam" id="PF18765">
    <property type="entry name" value="Polbeta"/>
    <property type="match status" value="1"/>
</dbReference>
<reference evidence="2" key="1">
    <citation type="journal article" date="2014" name="Front. Microbiol.">
        <title>High frequency of phylogenetically diverse reductive dehalogenase-homologous genes in deep subseafloor sedimentary metagenomes.</title>
        <authorList>
            <person name="Kawai M."/>
            <person name="Futagami T."/>
            <person name="Toyoda A."/>
            <person name="Takaki Y."/>
            <person name="Nishi S."/>
            <person name="Hori S."/>
            <person name="Arai W."/>
            <person name="Tsubouchi T."/>
            <person name="Morono Y."/>
            <person name="Uchiyama I."/>
            <person name="Ito T."/>
            <person name="Fujiyama A."/>
            <person name="Inagaki F."/>
            <person name="Takami H."/>
        </authorList>
    </citation>
    <scope>NUCLEOTIDE SEQUENCE</scope>
    <source>
        <strain evidence="2">Expedition CK06-06</strain>
    </source>
</reference>
<sequence length="118" mass="13699">MNSNLEQRRAQHRQALKQGLEQAVARLSRLPEVERIILFGSYRKGRRDLFTDLDLLVVIDSPDNPVTRTARLYRHLGGAIKVDFDLVTFSPQEFKQNKKSSFLKRVLAEGEIIYERSK</sequence>
<dbReference type="EMBL" id="BART01006365">
    <property type="protein sequence ID" value="GAG62204.1"/>
    <property type="molecule type" value="Genomic_DNA"/>
</dbReference>
<gene>
    <name evidence="2" type="ORF">S01H4_14510</name>
</gene>
<dbReference type="PANTHER" id="PTHR43852:SF3">
    <property type="entry name" value="NUCLEOTIDYLTRANSFERASE"/>
    <property type="match status" value="1"/>
</dbReference>
<dbReference type="InterPro" id="IPR041633">
    <property type="entry name" value="Polbeta"/>
</dbReference>
<protein>
    <recommendedName>
        <fullName evidence="1">Polymerase beta nucleotidyltransferase domain-containing protein</fullName>
    </recommendedName>
</protein>
<dbReference type="InterPro" id="IPR052930">
    <property type="entry name" value="TA_antitoxin_MntA"/>
</dbReference>